<keyword evidence="1" id="KW-0732">Signal</keyword>
<dbReference type="SUPFAM" id="SSF54001">
    <property type="entry name" value="Cysteine proteinases"/>
    <property type="match status" value="1"/>
</dbReference>
<organism evidence="3 4">
    <name type="scientific">Diabrotica balteata</name>
    <name type="common">Banded cucumber beetle</name>
    <dbReference type="NCBI Taxonomy" id="107213"/>
    <lineage>
        <taxon>Eukaryota</taxon>
        <taxon>Metazoa</taxon>
        <taxon>Ecdysozoa</taxon>
        <taxon>Arthropoda</taxon>
        <taxon>Hexapoda</taxon>
        <taxon>Insecta</taxon>
        <taxon>Pterygota</taxon>
        <taxon>Neoptera</taxon>
        <taxon>Endopterygota</taxon>
        <taxon>Coleoptera</taxon>
        <taxon>Polyphaga</taxon>
        <taxon>Cucujiformia</taxon>
        <taxon>Chrysomeloidea</taxon>
        <taxon>Chrysomelidae</taxon>
        <taxon>Galerucinae</taxon>
        <taxon>Diabroticina</taxon>
        <taxon>Diabroticites</taxon>
        <taxon>Diabrotica</taxon>
    </lineage>
</organism>
<dbReference type="Gene3D" id="1.10.287.2250">
    <property type="match status" value="1"/>
</dbReference>
<dbReference type="InterPro" id="IPR038765">
    <property type="entry name" value="Papain-like_cys_pep_sf"/>
</dbReference>
<dbReference type="AlphaFoldDB" id="A0A9N9TCK0"/>
<accession>A0A9N9TCK0</accession>
<evidence type="ECO:0000256" key="1">
    <source>
        <dbReference type="SAM" id="SignalP"/>
    </source>
</evidence>
<evidence type="ECO:0000313" key="4">
    <source>
        <dbReference type="Proteomes" id="UP001153709"/>
    </source>
</evidence>
<keyword evidence="4" id="KW-1185">Reference proteome</keyword>
<dbReference type="EMBL" id="OU898284">
    <property type="protein sequence ID" value="CAG9840185.1"/>
    <property type="molecule type" value="Genomic_DNA"/>
</dbReference>
<evidence type="ECO:0000313" key="3">
    <source>
        <dbReference type="EMBL" id="CAG9840185.1"/>
    </source>
</evidence>
<dbReference type="Proteomes" id="UP001153709">
    <property type="component" value="Chromosome 9"/>
</dbReference>
<dbReference type="InterPro" id="IPR013201">
    <property type="entry name" value="Prot_inhib_I29"/>
</dbReference>
<proteinExistence type="predicted"/>
<dbReference type="OrthoDB" id="5855924at2759"/>
<dbReference type="SMART" id="SM00848">
    <property type="entry name" value="Inhibitor_I29"/>
    <property type="match status" value="1"/>
</dbReference>
<gene>
    <name evidence="3" type="ORF">DIABBA_LOCUS12860</name>
</gene>
<dbReference type="Pfam" id="PF08246">
    <property type="entry name" value="Inhibitor_I29"/>
    <property type="match status" value="1"/>
</dbReference>
<reference evidence="3" key="1">
    <citation type="submission" date="2022-01" db="EMBL/GenBank/DDBJ databases">
        <authorList>
            <person name="King R."/>
        </authorList>
    </citation>
    <scope>NUCLEOTIDE SEQUENCE</scope>
</reference>
<protein>
    <recommendedName>
        <fullName evidence="2">Cathepsin propeptide inhibitor domain-containing protein</fullName>
    </recommendedName>
</protein>
<feature type="chain" id="PRO_5040244653" description="Cathepsin propeptide inhibitor domain-containing protein" evidence="1">
    <location>
        <begin position="17"/>
        <end position="97"/>
    </location>
</feature>
<name>A0A9N9TCK0_DIABA</name>
<evidence type="ECO:0000259" key="2">
    <source>
        <dbReference type="SMART" id="SM00848"/>
    </source>
</evidence>
<sequence>MFKYLLFFVLVSVAFAHFTYLSDDEEFERFKKKVNRHYSSPLEEKIRKEIFINVLHRIKKHNARYEKGLESRPMGVDDYRDWLGRPPHGGVWLPDLH</sequence>
<feature type="signal peptide" evidence="1">
    <location>
        <begin position="1"/>
        <end position="16"/>
    </location>
</feature>
<feature type="domain" description="Cathepsin propeptide inhibitor" evidence="2">
    <location>
        <begin position="27"/>
        <end position="79"/>
    </location>
</feature>